<dbReference type="InterPro" id="IPR029071">
    <property type="entry name" value="Ubiquitin-like_domsf"/>
</dbReference>
<feature type="region of interest" description="Disordered" evidence="2">
    <location>
        <begin position="1"/>
        <end position="54"/>
    </location>
</feature>
<comment type="caution">
    <text evidence="4">The sequence shown here is derived from an EMBL/GenBank/DDBJ whole genome shotgun (WGS) entry which is preliminary data.</text>
</comment>
<dbReference type="Pfam" id="PF00240">
    <property type="entry name" value="ubiquitin"/>
    <property type="match status" value="1"/>
</dbReference>
<evidence type="ECO:0000313" key="4">
    <source>
        <dbReference type="EMBL" id="KAL3743119.1"/>
    </source>
</evidence>
<dbReference type="InterPro" id="IPR000626">
    <property type="entry name" value="Ubiquitin-like_dom"/>
</dbReference>
<dbReference type="GO" id="GO:0005737">
    <property type="term" value="C:cytoplasm"/>
    <property type="evidence" value="ECO:0007669"/>
    <property type="project" value="UniProtKB-ARBA"/>
</dbReference>
<dbReference type="Proteomes" id="UP001634007">
    <property type="component" value="Unassembled WGS sequence"/>
</dbReference>
<proteinExistence type="predicted"/>
<organism evidence="4 5">
    <name type="scientific">Eucalyptus globulus</name>
    <name type="common">Tasmanian blue gum</name>
    <dbReference type="NCBI Taxonomy" id="34317"/>
    <lineage>
        <taxon>Eukaryota</taxon>
        <taxon>Viridiplantae</taxon>
        <taxon>Streptophyta</taxon>
        <taxon>Embryophyta</taxon>
        <taxon>Tracheophyta</taxon>
        <taxon>Spermatophyta</taxon>
        <taxon>Magnoliopsida</taxon>
        <taxon>eudicotyledons</taxon>
        <taxon>Gunneridae</taxon>
        <taxon>Pentapetalae</taxon>
        <taxon>rosids</taxon>
        <taxon>malvids</taxon>
        <taxon>Myrtales</taxon>
        <taxon>Myrtaceae</taxon>
        <taxon>Myrtoideae</taxon>
        <taxon>Eucalypteae</taxon>
        <taxon>Eucalyptus</taxon>
    </lineage>
</organism>
<gene>
    <name evidence="4" type="ORF">ACJRO7_018420</name>
</gene>
<dbReference type="InterPro" id="IPR036533">
    <property type="entry name" value="BAG_dom_sf"/>
</dbReference>
<feature type="compositionally biased region" description="Basic and acidic residues" evidence="2">
    <location>
        <begin position="16"/>
        <end position="31"/>
    </location>
</feature>
<dbReference type="Gene3D" id="1.20.58.120">
    <property type="entry name" value="BAG domain"/>
    <property type="match status" value="1"/>
</dbReference>
<dbReference type="PANTHER" id="PTHR12329:SF36">
    <property type="entry name" value="UBIQUITIN-LIKE DOMAIN-CONTAINING PROTEIN"/>
    <property type="match status" value="1"/>
</dbReference>
<dbReference type="Pfam" id="PF02179">
    <property type="entry name" value="BAG"/>
    <property type="match status" value="1"/>
</dbReference>
<name>A0ABD3KTQ0_EUCGL</name>
<dbReference type="AlphaFoldDB" id="A0ABD3KTQ0"/>
<sequence>MSSRVERRSSRSSVHGRHDDPAREGGDEWEVRPGGMLVQTRASSEAEHRNQAQASNIRVKVKHGPSCHEVLISPRASFEELKKKLAEPTGLHHEDQKLIYKKKERGSKQYLDVAGVKDGSKIVLVEDVLGRERRCLEMLKKVKIEEASKTLEGNSSELDRMSEKVLALKKVASEGGKVESMDVEKFTNALMKLYIKLDSLVVQGELNSQKRLQVRKIQEHIEMLDALKLKSPLGQATKPTNTKQAKKKRVRFEGLTPGTHQTPRNSDPVVVTTRWETFE</sequence>
<evidence type="ECO:0000256" key="1">
    <source>
        <dbReference type="ARBA" id="ARBA00023186"/>
    </source>
</evidence>
<dbReference type="InterPro" id="IPR003103">
    <property type="entry name" value="BAG_domain"/>
</dbReference>
<keyword evidence="1" id="KW-0143">Chaperone</keyword>
<dbReference type="PANTHER" id="PTHR12329">
    <property type="entry name" value="BCL2-ASSOCIATED ATHANOGENE"/>
    <property type="match status" value="1"/>
</dbReference>
<evidence type="ECO:0000259" key="3">
    <source>
        <dbReference type="PROSITE" id="PS50053"/>
    </source>
</evidence>
<dbReference type="PROSITE" id="PS50053">
    <property type="entry name" value="UBIQUITIN_2"/>
    <property type="match status" value="1"/>
</dbReference>
<dbReference type="EMBL" id="JBJKBG010000004">
    <property type="protein sequence ID" value="KAL3743119.1"/>
    <property type="molecule type" value="Genomic_DNA"/>
</dbReference>
<dbReference type="SUPFAM" id="SSF63491">
    <property type="entry name" value="BAG domain"/>
    <property type="match status" value="1"/>
</dbReference>
<dbReference type="SUPFAM" id="SSF54236">
    <property type="entry name" value="Ubiquitin-like"/>
    <property type="match status" value="1"/>
</dbReference>
<dbReference type="InterPro" id="IPR039773">
    <property type="entry name" value="BAG_chaperone_regulator"/>
</dbReference>
<evidence type="ECO:0000313" key="5">
    <source>
        <dbReference type="Proteomes" id="UP001634007"/>
    </source>
</evidence>
<evidence type="ECO:0000256" key="2">
    <source>
        <dbReference type="SAM" id="MobiDB-lite"/>
    </source>
</evidence>
<reference evidence="4 5" key="1">
    <citation type="submission" date="2024-11" db="EMBL/GenBank/DDBJ databases">
        <title>Chromosome-level genome assembly of Eucalyptus globulus Labill. provides insights into its genome evolution.</title>
        <authorList>
            <person name="Li X."/>
        </authorList>
    </citation>
    <scope>NUCLEOTIDE SEQUENCE [LARGE SCALE GENOMIC DNA]</scope>
    <source>
        <strain evidence="4">CL2024</strain>
        <tissue evidence="4">Fresh tender leaves</tissue>
    </source>
</reference>
<feature type="domain" description="Ubiquitin-like" evidence="3">
    <location>
        <begin position="55"/>
        <end position="131"/>
    </location>
</feature>
<keyword evidence="5" id="KW-1185">Reference proteome</keyword>
<accession>A0ABD3KTQ0</accession>
<dbReference type="Gene3D" id="3.10.20.90">
    <property type="entry name" value="Phosphatidylinositol 3-kinase Catalytic Subunit, Chain A, domain 1"/>
    <property type="match status" value="1"/>
</dbReference>
<protein>
    <recommendedName>
        <fullName evidence="3">Ubiquitin-like domain-containing protein</fullName>
    </recommendedName>
</protein>